<proteinExistence type="predicted"/>
<sequence>MTPSSSKIYEVEKFNGRSSFSLWKIRVRSFLVLQRLSKVIDAVFSEEIKESEKPSSSKVEKVKEVKKLNQDDNVDAPVQQQSYNIAIGRENGVINRPRRFTNVVDRNPLRYVNLVKFALSVVENIDVLEPNSYKEDISNSEGQKVIGCNEFSKERKAIKGLKHQDISE</sequence>
<reference evidence="1 2" key="1">
    <citation type="journal article" date="2021" name="BMC Genomics">
        <title>Datura genome reveals duplications of psychoactive alkaloid biosynthetic genes and high mutation rate following tissue culture.</title>
        <authorList>
            <person name="Rajewski A."/>
            <person name="Carter-House D."/>
            <person name="Stajich J."/>
            <person name="Litt A."/>
        </authorList>
    </citation>
    <scope>NUCLEOTIDE SEQUENCE [LARGE SCALE GENOMIC DNA]</scope>
    <source>
        <strain evidence="1">AR-01</strain>
    </source>
</reference>
<accession>A0ABS8V276</accession>
<dbReference type="Proteomes" id="UP000823775">
    <property type="component" value="Unassembled WGS sequence"/>
</dbReference>
<name>A0ABS8V276_DATST</name>
<evidence type="ECO:0000313" key="2">
    <source>
        <dbReference type="Proteomes" id="UP000823775"/>
    </source>
</evidence>
<gene>
    <name evidence="1" type="ORF">HAX54_026303</name>
</gene>
<keyword evidence="2" id="KW-1185">Reference proteome</keyword>
<dbReference type="EMBL" id="JACEIK010003199">
    <property type="protein sequence ID" value="MCD9640774.1"/>
    <property type="molecule type" value="Genomic_DNA"/>
</dbReference>
<organism evidence="1 2">
    <name type="scientific">Datura stramonium</name>
    <name type="common">Jimsonweed</name>
    <name type="synonym">Common thornapple</name>
    <dbReference type="NCBI Taxonomy" id="4076"/>
    <lineage>
        <taxon>Eukaryota</taxon>
        <taxon>Viridiplantae</taxon>
        <taxon>Streptophyta</taxon>
        <taxon>Embryophyta</taxon>
        <taxon>Tracheophyta</taxon>
        <taxon>Spermatophyta</taxon>
        <taxon>Magnoliopsida</taxon>
        <taxon>eudicotyledons</taxon>
        <taxon>Gunneridae</taxon>
        <taxon>Pentapetalae</taxon>
        <taxon>asterids</taxon>
        <taxon>lamiids</taxon>
        <taxon>Solanales</taxon>
        <taxon>Solanaceae</taxon>
        <taxon>Solanoideae</taxon>
        <taxon>Datureae</taxon>
        <taxon>Datura</taxon>
    </lineage>
</organism>
<comment type="caution">
    <text evidence="1">The sequence shown here is derived from an EMBL/GenBank/DDBJ whole genome shotgun (WGS) entry which is preliminary data.</text>
</comment>
<evidence type="ECO:0000313" key="1">
    <source>
        <dbReference type="EMBL" id="MCD9640774.1"/>
    </source>
</evidence>
<protein>
    <submittedName>
        <fullName evidence="1">Uncharacterized protein</fullName>
    </submittedName>
</protein>
<feature type="non-terminal residue" evidence="1">
    <location>
        <position position="168"/>
    </location>
</feature>